<dbReference type="WBParaSite" id="GPLIN_000410600">
    <property type="protein sequence ID" value="GPLIN_000410600"/>
    <property type="gene ID" value="GPLIN_000410600"/>
</dbReference>
<reference evidence="1" key="2">
    <citation type="submission" date="2014-05" db="EMBL/GenBank/DDBJ databases">
        <title>The genome and life-stage specific transcriptomes of Globodera pallida elucidate key aspects of plant parasitism by a cyst nematode.</title>
        <authorList>
            <person name="Cotton J.A."/>
            <person name="Lilley C.J."/>
            <person name="Jones L.M."/>
            <person name="Kikuchi T."/>
            <person name="Reid A.J."/>
            <person name="Thorpe P."/>
            <person name="Tsai I.J."/>
            <person name="Beasley H."/>
            <person name="Blok V."/>
            <person name="Cock P.J.A."/>
            <person name="Van den Akker S.E."/>
            <person name="Holroyd N."/>
            <person name="Hunt M."/>
            <person name="Mantelin S."/>
            <person name="Naghra H."/>
            <person name="Pain A."/>
            <person name="Palomares-Rius J.E."/>
            <person name="Zarowiecki M."/>
            <person name="Berriman M."/>
            <person name="Jones J.T."/>
            <person name="Urwin P.E."/>
        </authorList>
    </citation>
    <scope>NUCLEOTIDE SEQUENCE [LARGE SCALE GENOMIC DNA]</scope>
    <source>
        <strain evidence="1">Lindley</strain>
    </source>
</reference>
<reference evidence="2" key="3">
    <citation type="submission" date="2016-06" db="UniProtKB">
        <authorList>
            <consortium name="WormBaseParasite"/>
        </authorList>
    </citation>
    <scope>IDENTIFICATION</scope>
</reference>
<proteinExistence type="predicted"/>
<evidence type="ECO:0000313" key="2">
    <source>
        <dbReference type="WBParaSite" id="GPLIN_000410600"/>
    </source>
</evidence>
<reference evidence="1" key="1">
    <citation type="submission" date="2013-12" db="EMBL/GenBank/DDBJ databases">
        <authorList>
            <person name="Aslett M."/>
        </authorList>
    </citation>
    <scope>NUCLEOTIDE SEQUENCE [LARGE SCALE GENOMIC DNA]</scope>
    <source>
        <strain evidence="1">Lindley</strain>
    </source>
</reference>
<dbReference type="Proteomes" id="UP000050741">
    <property type="component" value="Unassembled WGS sequence"/>
</dbReference>
<protein>
    <submittedName>
        <fullName evidence="2">Si:ch211-285j22.5</fullName>
    </submittedName>
</protein>
<dbReference type="AlphaFoldDB" id="A0A183BU20"/>
<sequence length="104" mass="12216">MSAFDCGLPYDSMSVADLESLTCLEDKTRLLQEDLESERALRNRHKMTEQAELKLSLQNTKIPQRNSKVALHYEKVDDLRKKMMQKQAEYKEQSEIWCTSLKTF</sequence>
<name>A0A183BU20_GLOPA</name>
<keyword evidence="1" id="KW-1185">Reference proteome</keyword>
<accession>A0A183BU20</accession>
<organism evidence="1 2">
    <name type="scientific">Globodera pallida</name>
    <name type="common">Potato cyst nematode worm</name>
    <name type="synonym">Heterodera pallida</name>
    <dbReference type="NCBI Taxonomy" id="36090"/>
    <lineage>
        <taxon>Eukaryota</taxon>
        <taxon>Metazoa</taxon>
        <taxon>Ecdysozoa</taxon>
        <taxon>Nematoda</taxon>
        <taxon>Chromadorea</taxon>
        <taxon>Rhabditida</taxon>
        <taxon>Tylenchina</taxon>
        <taxon>Tylenchomorpha</taxon>
        <taxon>Tylenchoidea</taxon>
        <taxon>Heteroderidae</taxon>
        <taxon>Heteroderinae</taxon>
        <taxon>Globodera</taxon>
    </lineage>
</organism>
<evidence type="ECO:0000313" key="1">
    <source>
        <dbReference type="Proteomes" id="UP000050741"/>
    </source>
</evidence>